<comment type="caution">
    <text evidence="1">The sequence shown here is derived from an EMBL/GenBank/DDBJ whole genome shotgun (WGS) entry which is preliminary data.</text>
</comment>
<evidence type="ECO:0000313" key="2">
    <source>
        <dbReference type="Proteomes" id="UP000646365"/>
    </source>
</evidence>
<dbReference type="RefSeq" id="WP_229743461.1">
    <property type="nucleotide sequence ID" value="NZ_BMJQ01000002.1"/>
</dbReference>
<sequence>MASAAATSAREDGAIMTGRTLEQERNRVALTGPLVLFDGVCNLCHGVVQFLLPRDRAGRLYFAPMQSATGQQVLGRHKLPLDDWDSFVFLDEGRIYLKSAAIFRIARSLPWPWRLLWVFRFLPRPGADWLYDRVARNRYALFGKRQQCMVPDAKSRARFLV</sequence>
<evidence type="ECO:0000313" key="1">
    <source>
        <dbReference type="EMBL" id="GGF04045.1"/>
    </source>
</evidence>
<organism evidence="1 2">
    <name type="scientific">Aliidongia dinghuensis</name>
    <dbReference type="NCBI Taxonomy" id="1867774"/>
    <lineage>
        <taxon>Bacteria</taxon>
        <taxon>Pseudomonadati</taxon>
        <taxon>Pseudomonadota</taxon>
        <taxon>Alphaproteobacteria</taxon>
        <taxon>Rhodospirillales</taxon>
        <taxon>Dongiaceae</taxon>
        <taxon>Aliidongia</taxon>
    </lineage>
</organism>
<dbReference type="PANTHER" id="PTHR33639">
    <property type="entry name" value="THIOL-DISULFIDE OXIDOREDUCTASE DCC"/>
    <property type="match status" value="1"/>
</dbReference>
<dbReference type="Pfam" id="PF04134">
    <property type="entry name" value="DCC1-like"/>
    <property type="match status" value="1"/>
</dbReference>
<gene>
    <name evidence="1" type="primary">yuxK</name>
    <name evidence="1" type="ORF">GCM10011611_06830</name>
</gene>
<name>A0A8J2YPD3_9PROT</name>
<proteinExistence type="predicted"/>
<dbReference type="InterPro" id="IPR007263">
    <property type="entry name" value="DCC1-like"/>
</dbReference>
<reference evidence="1" key="1">
    <citation type="journal article" date="2014" name="Int. J. Syst. Evol. Microbiol.">
        <title>Complete genome sequence of Corynebacterium casei LMG S-19264T (=DSM 44701T), isolated from a smear-ripened cheese.</title>
        <authorList>
            <consortium name="US DOE Joint Genome Institute (JGI-PGF)"/>
            <person name="Walter F."/>
            <person name="Albersmeier A."/>
            <person name="Kalinowski J."/>
            <person name="Ruckert C."/>
        </authorList>
    </citation>
    <scope>NUCLEOTIDE SEQUENCE</scope>
    <source>
        <strain evidence="1">CGMCC 1.15725</strain>
    </source>
</reference>
<accession>A0A8J2YPD3</accession>
<dbReference type="EMBL" id="BMJQ01000002">
    <property type="protein sequence ID" value="GGF04045.1"/>
    <property type="molecule type" value="Genomic_DNA"/>
</dbReference>
<dbReference type="InterPro" id="IPR052927">
    <property type="entry name" value="DCC_oxidoreductase"/>
</dbReference>
<dbReference type="Proteomes" id="UP000646365">
    <property type="component" value="Unassembled WGS sequence"/>
</dbReference>
<evidence type="ECO:0008006" key="3">
    <source>
        <dbReference type="Google" id="ProtNLM"/>
    </source>
</evidence>
<reference evidence="1" key="2">
    <citation type="submission" date="2020-09" db="EMBL/GenBank/DDBJ databases">
        <authorList>
            <person name="Sun Q."/>
            <person name="Zhou Y."/>
        </authorList>
    </citation>
    <scope>NUCLEOTIDE SEQUENCE</scope>
    <source>
        <strain evidence="1">CGMCC 1.15725</strain>
    </source>
</reference>
<protein>
    <recommendedName>
        <fullName evidence="3">Thiol-disulfide oxidoreductase DCC family protein</fullName>
    </recommendedName>
</protein>
<dbReference type="GO" id="GO:0015035">
    <property type="term" value="F:protein-disulfide reductase activity"/>
    <property type="evidence" value="ECO:0007669"/>
    <property type="project" value="InterPro"/>
</dbReference>
<keyword evidence="2" id="KW-1185">Reference proteome</keyword>
<dbReference type="AlphaFoldDB" id="A0A8J2YPD3"/>
<dbReference type="PANTHER" id="PTHR33639:SF2">
    <property type="entry name" value="DUF393 DOMAIN-CONTAINING PROTEIN"/>
    <property type="match status" value="1"/>
</dbReference>